<evidence type="ECO:0000313" key="3">
    <source>
        <dbReference type="Proteomes" id="UP001206595"/>
    </source>
</evidence>
<feature type="region of interest" description="Disordered" evidence="1">
    <location>
        <begin position="651"/>
        <end position="674"/>
    </location>
</feature>
<dbReference type="GO" id="GO:0046982">
    <property type="term" value="F:protein heterodimerization activity"/>
    <property type="evidence" value="ECO:0007669"/>
    <property type="project" value="InterPro"/>
</dbReference>
<feature type="region of interest" description="Disordered" evidence="1">
    <location>
        <begin position="406"/>
        <end position="432"/>
    </location>
</feature>
<feature type="region of interest" description="Disordered" evidence="1">
    <location>
        <begin position="273"/>
        <end position="316"/>
    </location>
</feature>
<dbReference type="GeneID" id="75918587"/>
<feature type="region of interest" description="Disordered" evidence="1">
    <location>
        <begin position="343"/>
        <end position="376"/>
    </location>
</feature>
<dbReference type="AlphaFoldDB" id="A0AAD5HGS8"/>
<proteinExistence type="predicted"/>
<protein>
    <submittedName>
        <fullName evidence="2">Uncharacterized protein</fullName>
    </submittedName>
</protein>
<evidence type="ECO:0000313" key="2">
    <source>
        <dbReference type="EMBL" id="KAI8583877.1"/>
    </source>
</evidence>
<feature type="region of interest" description="Disordered" evidence="1">
    <location>
        <begin position="589"/>
        <end position="617"/>
    </location>
</feature>
<feature type="compositionally biased region" description="Polar residues" evidence="1">
    <location>
        <begin position="494"/>
        <end position="537"/>
    </location>
</feature>
<feature type="region of interest" description="Disordered" evidence="1">
    <location>
        <begin position="771"/>
        <end position="799"/>
    </location>
</feature>
<dbReference type="EMBL" id="MU620894">
    <property type="protein sequence ID" value="KAI8583877.1"/>
    <property type="molecule type" value="Genomic_DNA"/>
</dbReference>
<keyword evidence="3" id="KW-1185">Reference proteome</keyword>
<feature type="compositionally biased region" description="Basic and acidic residues" evidence="1">
    <location>
        <begin position="352"/>
        <end position="361"/>
    </location>
</feature>
<feature type="region of interest" description="Disordered" evidence="1">
    <location>
        <begin position="448"/>
        <end position="572"/>
    </location>
</feature>
<sequence>MPTKSSYNGKEYVSIQAAIAIIAEIGSLRISSDALNSINQFLDEYLVMLLENAACLDLAQLKAAVSHTLSYTPLGKNAIVEAELELKSYLASAETDTELQLYEKVRSIRFGPALPFDTVVQQVRSRSSEYGALISKQSKVIPTQPNKSTVVSSIVAMYLTAIIEHIAEYVLLGTARICEAEDLEHVRIKEVYASLLEDSQVGSAFMRMEVKARLEKRLYPEGNVNGRVSSPTPGIPSKFSVPMSPTSTLNSEISGMEEYQSDFDREIDYDADQSSIRSDPSLTRPDSTQFPQRPPSSASQTNRVAPTPSKSSTYKPVSILNQSFANGSAGSLSSTPKARTGFRLFGKKKKTQSKDIEKDMIGRASSPSPTIDDDDTKTMDFESLMLSGGTMKVTLTPNRLKSIEVEKDKEQQDDAQNAWRRKKPDIEIIPPPKSDMLKRVALQNMAQNAIKDESLPSLPNSRSPVSKENRPPVPPPRKQTRWADPPSVPPIPSNMRNNMITAQNGQPQPPSTINSPASPTFSTRSVRTMNSITSLPSESDGDEPNRRDSLMSQSSTLSSLIKSAPAPPANSTMPKMSLELIRNGTQKTAAVGNAKTETVIRSEPERPSSPSHNFTTNETKVARPSIIIAPRSPNLVKKSRNRMSMVVTAAGGDEETDSVASETVDSDDDDDVGKEQPVSAFKATAHRTIVSSMSMDQVPSKNSNRPSAVAAKRVSSLNQQPPRNEHVQLSTADLVLLHNKMTTVNSVEDAANLLQMFLKVQGVSFPSVPKPTSILPAGQAKPNDGREMTTSTNDHAVQTDPWQPVCEHHHRLSRKREEAIESLLISNPEDYIQARIAPIVTVTDCDELDAVERTLDLSELNGDSSDEYSDIDDVIPMSRFAYPPTYQKDDYTSAKPQVFESEDEEWFLDDSDNEFEPDQLLLESTKDLNSLEIDLVAEWLLG</sequence>
<organism evidence="2 3">
    <name type="scientific">Umbelopsis ramanniana AG</name>
    <dbReference type="NCBI Taxonomy" id="1314678"/>
    <lineage>
        <taxon>Eukaryota</taxon>
        <taxon>Fungi</taxon>
        <taxon>Fungi incertae sedis</taxon>
        <taxon>Mucoromycota</taxon>
        <taxon>Mucoromycotina</taxon>
        <taxon>Umbelopsidomycetes</taxon>
        <taxon>Umbelopsidales</taxon>
        <taxon>Umbelopsidaceae</taxon>
        <taxon>Umbelopsis</taxon>
    </lineage>
</organism>
<accession>A0AAD5HGS8</accession>
<feature type="compositionally biased region" description="Low complexity" evidence="1">
    <location>
        <begin position="550"/>
        <end position="563"/>
    </location>
</feature>
<reference evidence="2" key="2">
    <citation type="journal article" date="2022" name="Proc. Natl. Acad. Sci. U.S.A.">
        <title>Diploid-dominant life cycles characterize the early evolution of Fungi.</title>
        <authorList>
            <person name="Amses K.R."/>
            <person name="Simmons D.R."/>
            <person name="Longcore J.E."/>
            <person name="Mondo S.J."/>
            <person name="Seto K."/>
            <person name="Jeronimo G.H."/>
            <person name="Bonds A.E."/>
            <person name="Quandt C.A."/>
            <person name="Davis W.J."/>
            <person name="Chang Y."/>
            <person name="Federici B.A."/>
            <person name="Kuo A."/>
            <person name="LaButti K."/>
            <person name="Pangilinan J."/>
            <person name="Andreopoulos W."/>
            <person name="Tritt A."/>
            <person name="Riley R."/>
            <person name="Hundley H."/>
            <person name="Johnson J."/>
            <person name="Lipzen A."/>
            <person name="Barry K."/>
            <person name="Lang B.F."/>
            <person name="Cuomo C.A."/>
            <person name="Buchler N.E."/>
            <person name="Grigoriev I.V."/>
            <person name="Spatafora J.W."/>
            <person name="Stajich J.E."/>
            <person name="James T.Y."/>
        </authorList>
    </citation>
    <scope>NUCLEOTIDE SEQUENCE</scope>
    <source>
        <strain evidence="2">AG</strain>
    </source>
</reference>
<feature type="region of interest" description="Disordered" evidence="1">
    <location>
        <begin position="222"/>
        <end position="251"/>
    </location>
</feature>
<dbReference type="InterPro" id="IPR009072">
    <property type="entry name" value="Histone-fold"/>
</dbReference>
<dbReference type="Gene3D" id="1.10.20.10">
    <property type="entry name" value="Histone, subunit A"/>
    <property type="match status" value="1"/>
</dbReference>
<reference evidence="2" key="1">
    <citation type="submission" date="2021-06" db="EMBL/GenBank/DDBJ databases">
        <authorList>
            <consortium name="DOE Joint Genome Institute"/>
            <person name="Mondo S.J."/>
            <person name="Amses K.R."/>
            <person name="Simmons D.R."/>
            <person name="Longcore J.E."/>
            <person name="Seto K."/>
            <person name="Alves G.H."/>
            <person name="Bonds A.E."/>
            <person name="Quandt C.A."/>
            <person name="Davis W.J."/>
            <person name="Chang Y."/>
            <person name="Letcher P.M."/>
            <person name="Powell M.J."/>
            <person name="Kuo A."/>
            <person name="Labutti K."/>
            <person name="Pangilinan J."/>
            <person name="Andreopoulos W."/>
            <person name="Tritt A."/>
            <person name="Riley R."/>
            <person name="Hundley H."/>
            <person name="Johnson J."/>
            <person name="Lipzen A."/>
            <person name="Barry K."/>
            <person name="Berbee M.L."/>
            <person name="Buchler N.E."/>
            <person name="Grigoriev I.V."/>
            <person name="Spatafora J.W."/>
            <person name="Stajich J.E."/>
            <person name="James T.Y."/>
        </authorList>
    </citation>
    <scope>NUCLEOTIDE SEQUENCE</scope>
    <source>
        <strain evidence="2">AG</strain>
    </source>
</reference>
<dbReference type="Proteomes" id="UP001206595">
    <property type="component" value="Unassembled WGS sequence"/>
</dbReference>
<comment type="caution">
    <text evidence="2">The sequence shown here is derived from an EMBL/GenBank/DDBJ whole genome shotgun (WGS) entry which is preliminary data.</text>
</comment>
<evidence type="ECO:0000256" key="1">
    <source>
        <dbReference type="SAM" id="MobiDB-lite"/>
    </source>
</evidence>
<dbReference type="RefSeq" id="XP_051448881.1">
    <property type="nucleotide sequence ID" value="XM_051593245.1"/>
</dbReference>
<gene>
    <name evidence="2" type="ORF">K450DRAFT_276881</name>
</gene>
<name>A0AAD5HGS8_UMBRA</name>